<organism evidence="2 3">
    <name type="scientific">Nephila pilipes</name>
    <name type="common">Giant wood spider</name>
    <name type="synonym">Nephila maculata</name>
    <dbReference type="NCBI Taxonomy" id="299642"/>
    <lineage>
        <taxon>Eukaryota</taxon>
        <taxon>Metazoa</taxon>
        <taxon>Ecdysozoa</taxon>
        <taxon>Arthropoda</taxon>
        <taxon>Chelicerata</taxon>
        <taxon>Arachnida</taxon>
        <taxon>Araneae</taxon>
        <taxon>Araneomorphae</taxon>
        <taxon>Entelegynae</taxon>
        <taxon>Araneoidea</taxon>
        <taxon>Nephilidae</taxon>
        <taxon>Nephila</taxon>
    </lineage>
</organism>
<evidence type="ECO:0000313" key="3">
    <source>
        <dbReference type="Proteomes" id="UP000887013"/>
    </source>
</evidence>
<feature type="transmembrane region" description="Helical" evidence="1">
    <location>
        <begin position="6"/>
        <end position="27"/>
    </location>
</feature>
<evidence type="ECO:0000256" key="1">
    <source>
        <dbReference type="SAM" id="Phobius"/>
    </source>
</evidence>
<evidence type="ECO:0000313" key="2">
    <source>
        <dbReference type="EMBL" id="GFU57166.1"/>
    </source>
</evidence>
<keyword evidence="3" id="KW-1185">Reference proteome</keyword>
<sequence>GNATHPAVPAIVYGSLSIVAALLIALLPETYNQYLPDTIGEAEELGTGLDGIQKIASNSDFSKEKSDVKMSMLRNGIEVKDCDV</sequence>
<keyword evidence="1" id="KW-1133">Transmembrane helix</keyword>
<keyword evidence="1" id="KW-0812">Transmembrane</keyword>
<dbReference type="EMBL" id="BMAW01039774">
    <property type="protein sequence ID" value="GFU57166.1"/>
    <property type="molecule type" value="Genomic_DNA"/>
</dbReference>
<gene>
    <name evidence="2" type="primary">SLC22A5_4</name>
    <name evidence="2" type="ORF">NPIL_579751</name>
</gene>
<dbReference type="AlphaFoldDB" id="A0A8X6UX12"/>
<name>A0A8X6UX12_NEPPI</name>
<feature type="non-terminal residue" evidence="2">
    <location>
        <position position="84"/>
    </location>
</feature>
<protein>
    <submittedName>
        <fullName evidence="2">Solute carrier family 22 member 5</fullName>
    </submittedName>
</protein>
<dbReference type="OrthoDB" id="5296287at2759"/>
<proteinExistence type="predicted"/>
<accession>A0A8X6UX12</accession>
<reference evidence="2" key="1">
    <citation type="submission" date="2020-08" db="EMBL/GenBank/DDBJ databases">
        <title>Multicomponent nature underlies the extraordinary mechanical properties of spider dragline silk.</title>
        <authorList>
            <person name="Kono N."/>
            <person name="Nakamura H."/>
            <person name="Mori M."/>
            <person name="Yoshida Y."/>
            <person name="Ohtoshi R."/>
            <person name="Malay A.D."/>
            <person name="Moran D.A.P."/>
            <person name="Tomita M."/>
            <person name="Numata K."/>
            <person name="Arakawa K."/>
        </authorList>
    </citation>
    <scope>NUCLEOTIDE SEQUENCE</scope>
</reference>
<dbReference type="Proteomes" id="UP000887013">
    <property type="component" value="Unassembled WGS sequence"/>
</dbReference>
<comment type="caution">
    <text evidence="2">The sequence shown here is derived from an EMBL/GenBank/DDBJ whole genome shotgun (WGS) entry which is preliminary data.</text>
</comment>
<keyword evidence="1" id="KW-0472">Membrane</keyword>